<keyword evidence="10" id="KW-0511">Multifunctional enzyme</keyword>
<evidence type="ECO:0000256" key="4">
    <source>
        <dbReference type="ARBA" id="ARBA00007947"/>
    </source>
</evidence>
<evidence type="ECO:0000256" key="7">
    <source>
        <dbReference type="ARBA" id="ARBA00013414"/>
    </source>
</evidence>
<dbReference type="PROSITE" id="PS00101">
    <property type="entry name" value="HEXAPEP_TRANSFERASES"/>
    <property type="match status" value="1"/>
</dbReference>
<comment type="caution">
    <text evidence="16">The sequence shown here is derived from an EMBL/GenBank/DDBJ whole genome shotgun (WGS) entry which is preliminary data.</text>
</comment>
<dbReference type="GO" id="GO:0006048">
    <property type="term" value="P:UDP-N-acetylglucosamine biosynthetic process"/>
    <property type="evidence" value="ECO:0007669"/>
    <property type="project" value="UniProtKB-UniPathway"/>
</dbReference>
<dbReference type="InterPro" id="IPR056729">
    <property type="entry name" value="GMPPB_C"/>
</dbReference>
<dbReference type="PANTHER" id="PTHR43584:SF8">
    <property type="entry name" value="N-ACETYLMURAMATE ALPHA-1-PHOSPHATE URIDYLYLTRANSFERASE"/>
    <property type="match status" value="1"/>
</dbReference>
<dbReference type="CDD" id="cd04181">
    <property type="entry name" value="NTP_transferase"/>
    <property type="match status" value="1"/>
</dbReference>
<dbReference type="EC" id="2.7.7.23" evidence="6"/>
<evidence type="ECO:0000259" key="14">
    <source>
        <dbReference type="Pfam" id="PF00483"/>
    </source>
</evidence>
<dbReference type="Gene3D" id="2.160.10.10">
    <property type="entry name" value="Hexapeptide repeat proteins"/>
    <property type="match status" value="1"/>
</dbReference>
<dbReference type="SUPFAM" id="SSF51161">
    <property type="entry name" value="Trimeric LpxA-like enzymes"/>
    <property type="match status" value="1"/>
</dbReference>
<name>A0A7C3RD11_ARCFL</name>
<evidence type="ECO:0000256" key="9">
    <source>
        <dbReference type="ARBA" id="ARBA00022695"/>
    </source>
</evidence>
<comment type="catalytic activity">
    <reaction evidence="13">
        <text>N-acetyl-alpha-D-glucosamine 1-phosphate + UTP + H(+) = UDP-N-acetyl-alpha-D-glucosamine + diphosphate</text>
        <dbReference type="Rhea" id="RHEA:13509"/>
        <dbReference type="ChEBI" id="CHEBI:15378"/>
        <dbReference type="ChEBI" id="CHEBI:33019"/>
        <dbReference type="ChEBI" id="CHEBI:46398"/>
        <dbReference type="ChEBI" id="CHEBI:57705"/>
        <dbReference type="ChEBI" id="CHEBI:57776"/>
        <dbReference type="EC" id="2.7.7.23"/>
    </reaction>
</comment>
<evidence type="ECO:0000256" key="3">
    <source>
        <dbReference type="ARBA" id="ARBA00007707"/>
    </source>
</evidence>
<dbReference type="InterPro" id="IPR018357">
    <property type="entry name" value="Hexapep_transf_CS"/>
</dbReference>
<comment type="catalytic activity">
    <reaction evidence="12">
        <text>alpha-D-glucosamine 1-phosphate + acetyl-CoA = N-acetyl-alpha-D-glucosamine 1-phosphate + CoA + H(+)</text>
        <dbReference type="Rhea" id="RHEA:13725"/>
        <dbReference type="ChEBI" id="CHEBI:15378"/>
        <dbReference type="ChEBI" id="CHEBI:57287"/>
        <dbReference type="ChEBI" id="CHEBI:57288"/>
        <dbReference type="ChEBI" id="CHEBI:57776"/>
        <dbReference type="ChEBI" id="CHEBI:58516"/>
        <dbReference type="EC" id="2.3.1.157"/>
    </reaction>
</comment>
<evidence type="ECO:0000256" key="2">
    <source>
        <dbReference type="ARBA" id="ARBA00005208"/>
    </source>
</evidence>
<dbReference type="Pfam" id="PF25087">
    <property type="entry name" value="GMPPB_C"/>
    <property type="match status" value="1"/>
</dbReference>
<dbReference type="Pfam" id="PF00483">
    <property type="entry name" value="NTP_transferase"/>
    <property type="match status" value="1"/>
</dbReference>
<dbReference type="InterPro" id="IPR029044">
    <property type="entry name" value="Nucleotide-diphossugar_trans"/>
</dbReference>
<evidence type="ECO:0000256" key="5">
    <source>
        <dbReference type="ARBA" id="ARBA00012225"/>
    </source>
</evidence>
<dbReference type="InterPro" id="IPR005835">
    <property type="entry name" value="NTP_transferase_dom"/>
</dbReference>
<dbReference type="InterPro" id="IPR011004">
    <property type="entry name" value="Trimer_LpxA-like_sf"/>
</dbReference>
<comment type="similarity">
    <text evidence="3">In the C-terminal section; belongs to the transferase hexapeptide repeat family.</text>
</comment>
<comment type="pathway">
    <text evidence="2">Nucleotide-sugar biosynthesis; UDP-N-acetyl-alpha-D-glucosamine biosynthesis; UDP-N-acetyl-alpha-D-glucosamine from N-acetyl-alpha-D-glucosamine 1-phosphate: step 1/1.</text>
</comment>
<evidence type="ECO:0000259" key="15">
    <source>
        <dbReference type="Pfam" id="PF25087"/>
    </source>
</evidence>
<dbReference type="InterPro" id="IPR001451">
    <property type="entry name" value="Hexapep"/>
</dbReference>
<dbReference type="UniPathway" id="UPA00113">
    <property type="reaction ID" value="UER00532"/>
</dbReference>
<dbReference type="Pfam" id="PF14602">
    <property type="entry name" value="Hexapep_2"/>
    <property type="match status" value="1"/>
</dbReference>
<dbReference type="PANTHER" id="PTHR43584">
    <property type="entry name" value="NUCLEOTIDYL TRANSFERASE"/>
    <property type="match status" value="1"/>
</dbReference>
<organism evidence="16">
    <name type="scientific">Archaeoglobus fulgidus</name>
    <dbReference type="NCBI Taxonomy" id="2234"/>
    <lineage>
        <taxon>Archaea</taxon>
        <taxon>Methanobacteriati</taxon>
        <taxon>Methanobacteriota</taxon>
        <taxon>Archaeoglobi</taxon>
        <taxon>Archaeoglobales</taxon>
        <taxon>Archaeoglobaceae</taxon>
        <taxon>Archaeoglobus</taxon>
    </lineage>
</organism>
<dbReference type="InterPro" id="IPR050065">
    <property type="entry name" value="GlmU-like"/>
</dbReference>
<evidence type="ECO:0000256" key="13">
    <source>
        <dbReference type="ARBA" id="ARBA00048493"/>
    </source>
</evidence>
<dbReference type="InterPro" id="IPR023915">
    <property type="entry name" value="Bifunctiontional_GlmU_arc-type"/>
</dbReference>
<evidence type="ECO:0000256" key="11">
    <source>
        <dbReference type="ARBA" id="ARBA00023315"/>
    </source>
</evidence>
<dbReference type="EC" id="2.3.1.157" evidence="5"/>
<comment type="pathway">
    <text evidence="1">Nucleotide-sugar biosynthesis; UDP-N-acetyl-alpha-D-glucosamine biosynthesis; N-acetyl-alpha-D-glucosamine 1-phosphate from alpha-D-glucosamine 6-phosphate (route II): step 2/2.</text>
</comment>
<evidence type="ECO:0000256" key="12">
    <source>
        <dbReference type="ARBA" id="ARBA00048247"/>
    </source>
</evidence>
<dbReference type="NCBIfam" id="TIGR03992">
    <property type="entry name" value="Arch_glmU"/>
    <property type="match status" value="1"/>
</dbReference>
<evidence type="ECO:0000256" key="8">
    <source>
        <dbReference type="ARBA" id="ARBA00022679"/>
    </source>
</evidence>
<keyword evidence="8 16" id="KW-0808">Transferase</keyword>
<gene>
    <name evidence="16" type="ORF">ENW66_03685</name>
</gene>
<evidence type="ECO:0000313" key="16">
    <source>
        <dbReference type="EMBL" id="HFW32040.1"/>
    </source>
</evidence>
<dbReference type="AlphaFoldDB" id="A0A7C3RD11"/>
<keyword evidence="9" id="KW-0548">Nucleotidyltransferase</keyword>
<feature type="domain" description="Nucleotidyl transferase" evidence="14">
    <location>
        <begin position="2"/>
        <end position="207"/>
    </location>
</feature>
<comment type="similarity">
    <text evidence="4">In the N-terminal section; belongs to the N-acetylglucosamine-1-phosphate uridyltransferase family.</text>
</comment>
<dbReference type="EMBL" id="DTLB01000021">
    <property type="protein sequence ID" value="HFW32040.1"/>
    <property type="molecule type" value="Genomic_DNA"/>
</dbReference>
<dbReference type="GO" id="GO:0019134">
    <property type="term" value="F:glucosamine-1-phosphate N-acetyltransferase activity"/>
    <property type="evidence" value="ECO:0007669"/>
    <property type="project" value="UniProtKB-EC"/>
</dbReference>
<dbReference type="Gene3D" id="3.90.550.10">
    <property type="entry name" value="Spore Coat Polysaccharide Biosynthesis Protein SpsA, Chain A"/>
    <property type="match status" value="1"/>
</dbReference>
<evidence type="ECO:0000256" key="1">
    <source>
        <dbReference type="ARBA" id="ARBA00005166"/>
    </source>
</evidence>
<feature type="domain" description="Mannose-1-phosphate guanyltransferase C-terminal" evidence="15">
    <location>
        <begin position="256"/>
        <end position="321"/>
    </location>
</feature>
<reference evidence="16" key="1">
    <citation type="journal article" date="2020" name="mSystems">
        <title>Genome- and Community-Level Interaction Insights into Carbon Utilization and Element Cycling Functions of Hydrothermarchaeota in Hydrothermal Sediment.</title>
        <authorList>
            <person name="Zhou Z."/>
            <person name="Liu Y."/>
            <person name="Xu W."/>
            <person name="Pan J."/>
            <person name="Luo Z.H."/>
            <person name="Li M."/>
        </authorList>
    </citation>
    <scope>NUCLEOTIDE SEQUENCE [LARGE SCALE GENOMIC DNA]</scope>
    <source>
        <strain evidence="16">SpSt-87</strain>
    </source>
</reference>
<dbReference type="GO" id="GO:0003977">
    <property type="term" value="F:UDP-N-acetylglucosamine diphosphorylase activity"/>
    <property type="evidence" value="ECO:0007669"/>
    <property type="project" value="UniProtKB-EC"/>
</dbReference>
<evidence type="ECO:0000256" key="10">
    <source>
        <dbReference type="ARBA" id="ARBA00023268"/>
    </source>
</evidence>
<sequence length="389" mass="42211">MKAVILAAGEGQRLRPFTASKPKVMIKVGNKPILQHVVEALRDSGIRDIVMVVGYRKDRVMEYFGDGKRFGVKIDYAIQKQQLGTAHALRQAENLVGDDFIVVSGDNIIDKEIVRSALAKKNSVVYKVVDAPSKYGVIKLKNGKIVEIVEKPKDEVSYLANTGVYHFDSKIFDYLANENDLTAVLNRMIRDGFEFNAVESEGIWLDIVYPWDIPRVNELALNFKGKVISGKVERDVFISGDVIIGEGCVIRSGTYIRGPAIIGENCEIGPHAVIGPAVSVGNNTVIEPFSVVENSVIGDNVRIGSGGRLESSVVDSGTRIMPGFTAVKDSASVEVEGTVQKIETGAFIGERCYIGAKVTAMPGCIVGNEVEVSPLRTLSGVIPDKSRVL</sequence>
<dbReference type="SUPFAM" id="SSF53448">
    <property type="entry name" value="Nucleotide-diphospho-sugar transferases"/>
    <property type="match status" value="1"/>
</dbReference>
<keyword evidence="11" id="KW-0012">Acyltransferase</keyword>
<protein>
    <recommendedName>
        <fullName evidence="7">Bifunctional protein GlmU</fullName>
        <ecNumber evidence="5">2.3.1.157</ecNumber>
        <ecNumber evidence="6">2.7.7.23</ecNumber>
    </recommendedName>
</protein>
<accession>A0A7C3RD11</accession>
<proteinExistence type="inferred from homology"/>
<evidence type="ECO:0000256" key="6">
    <source>
        <dbReference type="ARBA" id="ARBA00012457"/>
    </source>
</evidence>